<gene>
    <name evidence="1" type="ORF">H8S18_07350</name>
</gene>
<dbReference type="EMBL" id="JACOON010000003">
    <property type="protein sequence ID" value="MBC5648151.1"/>
    <property type="molecule type" value="Genomic_DNA"/>
</dbReference>
<keyword evidence="2" id="KW-1185">Reference proteome</keyword>
<sequence length="418" mass="48252">MEGEVGRYIFQGMEFMLRIGQGSGKILIFLAAAIKKHKVYMGEIPLKKLLRTGESYMVGSIPKERMDEFVSHVREYGILYATAENPEQNMTDVIFRSGDLAKYNQIVKRMNLVEADKPLSEFAVEGIRKSTLEKLEHNRELLEEAEAAPVDCVISHMDTEQIRETIGAINRSDGEALTPDNWRAYLEMQAVLYDYSARNKEKIYEQYPEATMVMSKTRWHEIGRNVAEDAHGITIIRPAKTESGKTHFIETTVYDVQDTNGKAVGFGKYFDRLTQDELFEANKRFKHKYPTELKDDLENDALFSPEEKKIFLKRGLTPEQEFQALQREAIYGRCFKEQGTKYVRETNRFRADSVTYALSVKYGLDAGRIDFSYLEEYSKEDAQQLFREKGKILKDISGKKTELKDLLPTRNEMEAIQL</sequence>
<dbReference type="Pfam" id="PF12687">
    <property type="entry name" value="DUF3801"/>
    <property type="match status" value="1"/>
</dbReference>
<protein>
    <submittedName>
        <fullName evidence="1">PcfB family protein</fullName>
    </submittedName>
</protein>
<proteinExistence type="predicted"/>
<reference evidence="1 2" key="1">
    <citation type="submission" date="2020-08" db="EMBL/GenBank/DDBJ databases">
        <title>Genome public.</title>
        <authorList>
            <person name="Liu C."/>
            <person name="Sun Q."/>
        </authorList>
    </citation>
    <scope>NUCLEOTIDE SEQUENCE [LARGE SCALE GENOMIC DNA]</scope>
    <source>
        <strain evidence="1 2">NSJ-35</strain>
    </source>
</reference>
<organism evidence="1 2">
    <name type="scientific">Christensenella tenuis</name>
    <dbReference type="NCBI Taxonomy" id="2763033"/>
    <lineage>
        <taxon>Bacteria</taxon>
        <taxon>Bacillati</taxon>
        <taxon>Bacillota</taxon>
        <taxon>Clostridia</taxon>
        <taxon>Christensenellales</taxon>
        <taxon>Christensenellaceae</taxon>
        <taxon>Christensenella</taxon>
    </lineage>
</organism>
<evidence type="ECO:0000313" key="1">
    <source>
        <dbReference type="EMBL" id="MBC5648151.1"/>
    </source>
</evidence>
<comment type="caution">
    <text evidence="1">The sequence shown here is derived from an EMBL/GenBank/DDBJ whole genome shotgun (WGS) entry which is preliminary data.</text>
</comment>
<accession>A0ABR7EEH4</accession>
<dbReference type="RefSeq" id="WP_186857664.1">
    <property type="nucleotide sequence ID" value="NZ_JACOON010000003.1"/>
</dbReference>
<dbReference type="Proteomes" id="UP000606889">
    <property type="component" value="Unassembled WGS sequence"/>
</dbReference>
<name>A0ABR7EEH4_9FIRM</name>
<evidence type="ECO:0000313" key="2">
    <source>
        <dbReference type="Proteomes" id="UP000606889"/>
    </source>
</evidence>
<dbReference type="InterPro" id="IPR024234">
    <property type="entry name" value="DUF3801"/>
</dbReference>